<dbReference type="Proteomes" id="UP000176997">
    <property type="component" value="Unassembled WGS sequence"/>
</dbReference>
<dbReference type="STRING" id="1802723.A2675_01355"/>
<dbReference type="InterPro" id="IPR012433">
    <property type="entry name" value="Imm11"/>
</dbReference>
<feature type="domain" description="Immunity MXAN-0049 protein" evidence="1">
    <location>
        <begin position="47"/>
        <end position="191"/>
    </location>
</feature>
<dbReference type="EMBL" id="MHUS01000025">
    <property type="protein sequence ID" value="OHA80394.1"/>
    <property type="molecule type" value="Genomic_DNA"/>
</dbReference>
<evidence type="ECO:0000313" key="2">
    <source>
        <dbReference type="EMBL" id="OHA80394.1"/>
    </source>
</evidence>
<evidence type="ECO:0000313" key="3">
    <source>
        <dbReference type="Proteomes" id="UP000176997"/>
    </source>
</evidence>
<comment type="caution">
    <text evidence="2">The sequence shown here is derived from an EMBL/GenBank/DDBJ whole genome shotgun (WGS) entry which is preliminary data.</text>
</comment>
<reference evidence="2 3" key="1">
    <citation type="journal article" date="2016" name="Nat. Commun.">
        <title>Thousands of microbial genomes shed light on interconnected biogeochemical processes in an aquifer system.</title>
        <authorList>
            <person name="Anantharaman K."/>
            <person name="Brown C.T."/>
            <person name="Hug L.A."/>
            <person name="Sharon I."/>
            <person name="Castelle C.J."/>
            <person name="Probst A.J."/>
            <person name="Thomas B.C."/>
            <person name="Singh A."/>
            <person name="Wilkins M.J."/>
            <person name="Karaoz U."/>
            <person name="Brodie E.L."/>
            <person name="Williams K.H."/>
            <person name="Hubbard S.S."/>
            <person name="Banfield J.F."/>
        </authorList>
    </citation>
    <scope>NUCLEOTIDE SEQUENCE [LARGE SCALE GENOMIC DNA]</scope>
</reference>
<evidence type="ECO:0000259" key="1">
    <source>
        <dbReference type="Pfam" id="PF07791"/>
    </source>
</evidence>
<organism evidence="2 3">
    <name type="scientific">Candidatus Yonathbacteria bacterium RIFCSPHIGHO2_01_FULL_51_10</name>
    <dbReference type="NCBI Taxonomy" id="1802723"/>
    <lineage>
        <taxon>Bacteria</taxon>
        <taxon>Candidatus Yonathiibacteriota</taxon>
    </lineage>
</organism>
<dbReference type="AlphaFoldDB" id="A0A1G2S5K3"/>
<name>A0A1G2S5K3_9BACT</name>
<proteinExistence type="predicted"/>
<protein>
    <recommendedName>
        <fullName evidence="1">Immunity MXAN-0049 protein domain-containing protein</fullName>
    </recommendedName>
</protein>
<gene>
    <name evidence="2" type="ORF">A2675_01355</name>
</gene>
<sequence>MSHYYLLECPPLVNEKGEALMEISNCFRAGNIRSWCDGKEPRADTVFPAPLEIEFETFHGYAGPPRELVDVCITLMSKRLADTLVEAGVSNIVFYPTTLKNKGTGEVYDYRAFKVVGLVAAADLEKSKWESYDNKPVADTSFEDLVIDESKATGSGLLMFRLAENFSALVVHEKIRDAILAKGINTLKFIEPKDWVHA</sequence>
<dbReference type="Pfam" id="PF07791">
    <property type="entry name" value="Imm11"/>
    <property type="match status" value="1"/>
</dbReference>
<accession>A0A1G2S5K3</accession>